<proteinExistence type="predicted"/>
<dbReference type="EMBL" id="KR029597">
    <property type="protein sequence ID" value="AKH47716.1"/>
    <property type="molecule type" value="Genomic_DNA"/>
</dbReference>
<sequence length="56" mass="6445">MCSTKIKFYNRVSTCILCACTKRIKYTCCYSRSSTSTSCTTRRVATILKCTIFRKI</sequence>
<protein>
    <submittedName>
        <fullName evidence="1">Uncharacterized protein</fullName>
    </submittedName>
</protein>
<reference evidence="1" key="2">
    <citation type="submission" date="2015-03" db="EMBL/GenBank/DDBJ databases">
        <authorList>
            <person name="Chow C.-E.T."/>
            <person name="Winget D.M."/>
            <person name="White R.A.III."/>
            <person name="Hallam S.J."/>
            <person name="Suttle C.A."/>
        </authorList>
    </citation>
    <scope>NUCLEOTIDE SEQUENCE</scope>
    <source>
        <strain evidence="1">Oxic1_2</strain>
    </source>
</reference>
<reference evidence="1" key="1">
    <citation type="journal article" date="2015" name="Front. Microbiol.">
        <title>Combining genomic sequencing methods to explore viral diversity and reveal potential virus-host interactions.</title>
        <authorList>
            <person name="Chow C.E."/>
            <person name="Winget D.M."/>
            <person name="White R.A.III."/>
            <person name="Hallam S.J."/>
            <person name="Suttle C.A."/>
        </authorList>
    </citation>
    <scope>NUCLEOTIDE SEQUENCE</scope>
    <source>
        <strain evidence="1">Oxic1_2</strain>
    </source>
</reference>
<organism evidence="1">
    <name type="scientific">uncultured marine virus</name>
    <dbReference type="NCBI Taxonomy" id="186617"/>
    <lineage>
        <taxon>Viruses</taxon>
        <taxon>environmental samples</taxon>
    </lineage>
</organism>
<evidence type="ECO:0000313" key="1">
    <source>
        <dbReference type="EMBL" id="AKH47716.1"/>
    </source>
</evidence>
<accession>A0A0F7L9E8</accession>
<name>A0A0F7L9E8_9VIRU</name>